<accession>A0A9Q1GBH7</accession>
<dbReference type="Proteomes" id="UP001152622">
    <property type="component" value="Chromosome 1"/>
</dbReference>
<dbReference type="EMBL" id="JAINUF010000001">
    <property type="protein sequence ID" value="KAJ8380603.1"/>
    <property type="molecule type" value="Genomic_DNA"/>
</dbReference>
<reference evidence="2" key="1">
    <citation type="journal article" date="2023" name="Science">
        <title>Genome structures resolve the early diversification of teleost fishes.</title>
        <authorList>
            <person name="Parey E."/>
            <person name="Louis A."/>
            <person name="Montfort J."/>
            <person name="Bouchez O."/>
            <person name="Roques C."/>
            <person name="Iampietro C."/>
            <person name="Lluch J."/>
            <person name="Castinel A."/>
            <person name="Donnadieu C."/>
            <person name="Desvignes T."/>
            <person name="Floi Bucao C."/>
            <person name="Jouanno E."/>
            <person name="Wen M."/>
            <person name="Mejri S."/>
            <person name="Dirks R."/>
            <person name="Jansen H."/>
            <person name="Henkel C."/>
            <person name="Chen W.J."/>
            <person name="Zahm M."/>
            <person name="Cabau C."/>
            <person name="Klopp C."/>
            <person name="Thompson A.W."/>
            <person name="Robinson-Rechavi M."/>
            <person name="Braasch I."/>
            <person name="Lecointre G."/>
            <person name="Bobe J."/>
            <person name="Postlethwait J.H."/>
            <person name="Berthelot C."/>
            <person name="Roest Crollius H."/>
            <person name="Guiguen Y."/>
        </authorList>
    </citation>
    <scope>NUCLEOTIDE SEQUENCE</scope>
    <source>
        <strain evidence="2">WJC10195</strain>
    </source>
</reference>
<evidence type="ECO:0000313" key="3">
    <source>
        <dbReference type="Proteomes" id="UP001152622"/>
    </source>
</evidence>
<protein>
    <submittedName>
        <fullName evidence="2">Uncharacterized protein</fullName>
    </submittedName>
</protein>
<feature type="region of interest" description="Disordered" evidence="1">
    <location>
        <begin position="1"/>
        <end position="40"/>
    </location>
</feature>
<proteinExistence type="predicted"/>
<evidence type="ECO:0000256" key="1">
    <source>
        <dbReference type="SAM" id="MobiDB-lite"/>
    </source>
</evidence>
<dbReference type="AlphaFoldDB" id="A0A9Q1GBH7"/>
<gene>
    <name evidence="2" type="ORF">SKAU_G00013810</name>
</gene>
<keyword evidence="3" id="KW-1185">Reference proteome</keyword>
<comment type="caution">
    <text evidence="2">The sequence shown here is derived from an EMBL/GenBank/DDBJ whole genome shotgun (WGS) entry which is preliminary data.</text>
</comment>
<organism evidence="2 3">
    <name type="scientific">Synaphobranchus kaupii</name>
    <name type="common">Kaup's arrowtooth eel</name>
    <dbReference type="NCBI Taxonomy" id="118154"/>
    <lineage>
        <taxon>Eukaryota</taxon>
        <taxon>Metazoa</taxon>
        <taxon>Chordata</taxon>
        <taxon>Craniata</taxon>
        <taxon>Vertebrata</taxon>
        <taxon>Euteleostomi</taxon>
        <taxon>Actinopterygii</taxon>
        <taxon>Neopterygii</taxon>
        <taxon>Teleostei</taxon>
        <taxon>Anguilliformes</taxon>
        <taxon>Synaphobranchidae</taxon>
        <taxon>Synaphobranchus</taxon>
    </lineage>
</organism>
<evidence type="ECO:0000313" key="2">
    <source>
        <dbReference type="EMBL" id="KAJ8380603.1"/>
    </source>
</evidence>
<name>A0A9Q1GBH7_SYNKA</name>
<sequence length="76" mass="8298">MAGRGRQSAGDQLSEESTGDAGSERRPRLSPRRTGGCPGELALAEGCRRWVESSMACWDTAASRQPLVLCKRQYSR</sequence>